<feature type="region of interest" description="Disordered" evidence="1">
    <location>
        <begin position="1"/>
        <end position="47"/>
    </location>
</feature>
<dbReference type="KEGG" id="ccac:CcaHIS019_0308030"/>
<evidence type="ECO:0000313" key="3">
    <source>
        <dbReference type="Proteomes" id="UP001233271"/>
    </source>
</evidence>
<name>A0AA48IH10_9TREE</name>
<dbReference type="EMBL" id="AP028214">
    <property type="protein sequence ID" value="BEI90733.1"/>
    <property type="molecule type" value="Genomic_DNA"/>
</dbReference>
<gene>
    <name evidence="2" type="ORF">CcaverHIS019_0308030</name>
</gene>
<protein>
    <submittedName>
        <fullName evidence="2">Uncharacterized protein</fullName>
    </submittedName>
</protein>
<proteinExistence type="predicted"/>
<evidence type="ECO:0000313" key="2">
    <source>
        <dbReference type="EMBL" id="BEI90733.1"/>
    </source>
</evidence>
<feature type="region of interest" description="Disordered" evidence="1">
    <location>
        <begin position="81"/>
        <end position="104"/>
    </location>
</feature>
<organism evidence="2 3">
    <name type="scientific">Cutaneotrichosporon cavernicola</name>
    <dbReference type="NCBI Taxonomy" id="279322"/>
    <lineage>
        <taxon>Eukaryota</taxon>
        <taxon>Fungi</taxon>
        <taxon>Dikarya</taxon>
        <taxon>Basidiomycota</taxon>
        <taxon>Agaricomycotina</taxon>
        <taxon>Tremellomycetes</taxon>
        <taxon>Trichosporonales</taxon>
        <taxon>Trichosporonaceae</taxon>
        <taxon>Cutaneotrichosporon</taxon>
    </lineage>
</organism>
<evidence type="ECO:0000256" key="1">
    <source>
        <dbReference type="SAM" id="MobiDB-lite"/>
    </source>
</evidence>
<feature type="compositionally biased region" description="Basic and acidic residues" evidence="1">
    <location>
        <begin position="34"/>
        <end position="47"/>
    </location>
</feature>
<dbReference type="RefSeq" id="XP_060455998.1">
    <property type="nucleotide sequence ID" value="XM_060599290.1"/>
</dbReference>
<dbReference type="AlphaFoldDB" id="A0AA48IH10"/>
<accession>A0AA48IH10</accession>
<dbReference type="GeneID" id="85494603"/>
<reference evidence="2" key="1">
    <citation type="journal article" date="2023" name="BMC Genomics">
        <title>Chromosome-level genome assemblies of Cutaneotrichosporon spp. (Trichosporonales, Basidiomycota) reveal imbalanced evolution between nucleotide sequences and chromosome synteny.</title>
        <authorList>
            <person name="Kobayashi Y."/>
            <person name="Kayamori A."/>
            <person name="Aoki K."/>
            <person name="Shiwa Y."/>
            <person name="Matsutani M."/>
            <person name="Fujita N."/>
            <person name="Sugita T."/>
            <person name="Iwasaki W."/>
            <person name="Tanaka N."/>
            <person name="Takashima M."/>
        </authorList>
    </citation>
    <scope>NUCLEOTIDE SEQUENCE</scope>
    <source>
        <strain evidence="2">HIS019</strain>
    </source>
</reference>
<keyword evidence="3" id="KW-1185">Reference proteome</keyword>
<dbReference type="Proteomes" id="UP001233271">
    <property type="component" value="Chromosome 3"/>
</dbReference>
<sequence>MSGDVQMASTESPTPKAWAPPRELRRQQVLPDRASTREDIANALGKESDPTRMGIFLCLLDERPHLHPSLQALHAHRARVHGRPVPDPTRESPGQGSEWTAWKLTPEEEARRAAWLAHP</sequence>